<dbReference type="InterPro" id="IPR036249">
    <property type="entry name" value="Thioredoxin-like_sf"/>
</dbReference>
<dbReference type="SUPFAM" id="SSF52833">
    <property type="entry name" value="Thioredoxin-like"/>
    <property type="match status" value="1"/>
</dbReference>
<dbReference type="PROSITE" id="PS50404">
    <property type="entry name" value="GST_NTER"/>
    <property type="match status" value="1"/>
</dbReference>
<feature type="domain" description="GST N-terminal" evidence="1">
    <location>
        <begin position="1"/>
        <end position="78"/>
    </location>
</feature>
<dbReference type="Gene3D" id="3.40.30.10">
    <property type="entry name" value="Glutaredoxin"/>
    <property type="match status" value="1"/>
</dbReference>
<dbReference type="Gene3D" id="1.20.1050.10">
    <property type="match status" value="1"/>
</dbReference>
<dbReference type="EMBL" id="JAOVQO010000016">
    <property type="protein sequence ID" value="MCU9849646.1"/>
    <property type="molecule type" value="Genomic_DNA"/>
</dbReference>
<organism evidence="2 3">
    <name type="scientific">Albidovulum salinarum</name>
    <dbReference type="NCBI Taxonomy" id="2984153"/>
    <lineage>
        <taxon>Bacteria</taxon>
        <taxon>Pseudomonadati</taxon>
        <taxon>Pseudomonadota</taxon>
        <taxon>Alphaproteobacteria</taxon>
        <taxon>Rhodobacterales</taxon>
        <taxon>Paracoccaceae</taxon>
        <taxon>Albidovulum</taxon>
    </lineage>
</organism>
<reference evidence="2 3" key="1">
    <citation type="submission" date="2022-10" db="EMBL/GenBank/DDBJ databases">
        <title>Defluviimonas sp. nov., isolated from ocean surface sediments.</title>
        <authorList>
            <person name="He W."/>
            <person name="Wang L."/>
            <person name="Zhang D.-F."/>
        </authorList>
    </citation>
    <scope>NUCLEOTIDE SEQUENCE [LARGE SCALE GENOMIC DNA]</scope>
    <source>
        <strain evidence="2 3">WL0024</strain>
    </source>
</reference>
<name>A0ABT2X6R3_9RHOB</name>
<proteinExistence type="predicted"/>
<comment type="caution">
    <text evidence="2">The sequence shown here is derived from an EMBL/GenBank/DDBJ whole genome shotgun (WGS) entry which is preliminary data.</text>
</comment>
<evidence type="ECO:0000313" key="3">
    <source>
        <dbReference type="Proteomes" id="UP001209535"/>
    </source>
</evidence>
<dbReference type="InterPro" id="IPR004045">
    <property type="entry name" value="Glutathione_S-Trfase_N"/>
</dbReference>
<evidence type="ECO:0000313" key="2">
    <source>
        <dbReference type="EMBL" id="MCU9849646.1"/>
    </source>
</evidence>
<evidence type="ECO:0000259" key="1">
    <source>
        <dbReference type="PROSITE" id="PS50404"/>
    </source>
</evidence>
<protein>
    <submittedName>
        <fullName evidence="2">Glutathione S-transferase N-terminal domain-containing protein</fullName>
    </submittedName>
</protein>
<dbReference type="Pfam" id="PF13417">
    <property type="entry name" value="GST_N_3"/>
    <property type="match status" value="1"/>
</dbReference>
<sequence>MRAELAYFPGSPFARMGRVLIAEWALAVTPVEWRFPPPVELFALNPLGQVPALLMDDEAVFPTFLILERLWELAGWPDEGYRPGAERQMLLTTLQAGDALAAAFYQDWSGLRPVARNHIGFDPAARNLERFGRTLDWLDARASQGLLRPGVTLPGVAAACLLLWSKARGGPYWAGRPYLWSIVRALAGRDSFLTTVPQPWTPG</sequence>
<dbReference type="Proteomes" id="UP001209535">
    <property type="component" value="Unassembled WGS sequence"/>
</dbReference>
<gene>
    <name evidence="2" type="ORF">OEZ60_16725</name>
</gene>
<keyword evidence="3" id="KW-1185">Reference proteome</keyword>
<accession>A0ABT2X6R3</accession>
<dbReference type="RefSeq" id="WP_263338622.1">
    <property type="nucleotide sequence ID" value="NZ_JAOVQO010000016.1"/>
</dbReference>